<protein>
    <submittedName>
        <fullName evidence="2">Uncharacterized protein</fullName>
    </submittedName>
</protein>
<evidence type="ECO:0000256" key="1">
    <source>
        <dbReference type="SAM" id="MobiDB-lite"/>
    </source>
</evidence>
<dbReference type="AlphaFoldDB" id="A0A9Q1CXS7"/>
<evidence type="ECO:0000313" key="3">
    <source>
        <dbReference type="Proteomes" id="UP001152803"/>
    </source>
</evidence>
<comment type="caution">
    <text evidence="2">The sequence shown here is derived from an EMBL/GenBank/DDBJ whole genome shotgun (WGS) entry which is preliminary data.</text>
</comment>
<dbReference type="Proteomes" id="UP001152803">
    <property type="component" value="Unassembled WGS sequence"/>
</dbReference>
<proteinExistence type="predicted"/>
<gene>
    <name evidence="2" type="ORF">COCON_G00214720</name>
</gene>
<feature type="compositionally biased region" description="Polar residues" evidence="1">
    <location>
        <begin position="18"/>
        <end position="29"/>
    </location>
</feature>
<organism evidence="2 3">
    <name type="scientific">Conger conger</name>
    <name type="common">Conger eel</name>
    <name type="synonym">Muraena conger</name>
    <dbReference type="NCBI Taxonomy" id="82655"/>
    <lineage>
        <taxon>Eukaryota</taxon>
        <taxon>Metazoa</taxon>
        <taxon>Chordata</taxon>
        <taxon>Craniata</taxon>
        <taxon>Vertebrata</taxon>
        <taxon>Euteleostomi</taxon>
        <taxon>Actinopterygii</taxon>
        <taxon>Neopterygii</taxon>
        <taxon>Teleostei</taxon>
        <taxon>Anguilliformes</taxon>
        <taxon>Congridae</taxon>
        <taxon>Conger</taxon>
    </lineage>
</organism>
<dbReference type="EMBL" id="JAFJMO010000017">
    <property type="protein sequence ID" value="KAJ8252160.1"/>
    <property type="molecule type" value="Genomic_DNA"/>
</dbReference>
<accession>A0A9Q1CXS7</accession>
<sequence>MSRGLDDWLLKAHKGESGTITASGASPTQCPRRPFNSPDFGDRSVAIGNGPPLWRRLTSFLSHASSQISRGIAAESAHRPR</sequence>
<name>A0A9Q1CXS7_CONCO</name>
<reference evidence="2" key="1">
    <citation type="journal article" date="2023" name="Science">
        <title>Genome structures resolve the early diversification of teleost fishes.</title>
        <authorList>
            <person name="Parey E."/>
            <person name="Louis A."/>
            <person name="Montfort J."/>
            <person name="Bouchez O."/>
            <person name="Roques C."/>
            <person name="Iampietro C."/>
            <person name="Lluch J."/>
            <person name="Castinel A."/>
            <person name="Donnadieu C."/>
            <person name="Desvignes T."/>
            <person name="Floi Bucao C."/>
            <person name="Jouanno E."/>
            <person name="Wen M."/>
            <person name="Mejri S."/>
            <person name="Dirks R."/>
            <person name="Jansen H."/>
            <person name="Henkel C."/>
            <person name="Chen W.J."/>
            <person name="Zahm M."/>
            <person name="Cabau C."/>
            <person name="Klopp C."/>
            <person name="Thompson A.W."/>
            <person name="Robinson-Rechavi M."/>
            <person name="Braasch I."/>
            <person name="Lecointre G."/>
            <person name="Bobe J."/>
            <person name="Postlethwait J.H."/>
            <person name="Berthelot C."/>
            <person name="Roest Crollius H."/>
            <person name="Guiguen Y."/>
        </authorList>
    </citation>
    <scope>NUCLEOTIDE SEQUENCE</scope>
    <source>
        <strain evidence="2">Concon-B</strain>
    </source>
</reference>
<evidence type="ECO:0000313" key="2">
    <source>
        <dbReference type="EMBL" id="KAJ8252160.1"/>
    </source>
</evidence>
<feature type="region of interest" description="Disordered" evidence="1">
    <location>
        <begin position="16"/>
        <end position="42"/>
    </location>
</feature>
<keyword evidence="3" id="KW-1185">Reference proteome</keyword>